<accession>A0ABU2Z606</accession>
<reference evidence="1" key="1">
    <citation type="submission" date="2024-05" db="EMBL/GenBank/DDBJ databases">
        <title>30 novel species of actinomycetes from the DSMZ collection.</title>
        <authorList>
            <person name="Nouioui I."/>
        </authorList>
    </citation>
    <scope>NUCLEOTIDE SEQUENCE</scope>
    <source>
        <strain evidence="1">DSM 3412</strain>
    </source>
</reference>
<keyword evidence="2" id="KW-1185">Reference proteome</keyword>
<dbReference type="RefSeq" id="WP_311591329.1">
    <property type="nucleotide sequence ID" value="NZ_JAVRFJ010000026.1"/>
</dbReference>
<gene>
    <name evidence="1" type="ORF">RM704_27135</name>
</gene>
<comment type="caution">
    <text evidence="1">The sequence shown here is derived from an EMBL/GenBank/DDBJ whole genome shotgun (WGS) entry which is preliminary data.</text>
</comment>
<evidence type="ECO:0000313" key="2">
    <source>
        <dbReference type="Proteomes" id="UP001180737"/>
    </source>
</evidence>
<sequence>MDGPLNPYAAKPERRPAGYATHRMKPQGWLDQHPGEPAAYVKPLRVWLNEEHGRRLLDLGRLFDLVWATTWGAEANTYIGPVLGLPELPVVEWPGAARDRPPGASSWPAGLFWKTPHLVEHAAGRPFAWVDDELTAVDRTFVTGHHGTHALLHRIDPRLGLREPDFTALADFARATGRPGA</sequence>
<dbReference type="EMBL" id="JAVRFJ010000026">
    <property type="protein sequence ID" value="MDT0571094.1"/>
    <property type="molecule type" value="Genomic_DNA"/>
</dbReference>
<name>A0ABU2Z606_9ACTN</name>
<evidence type="ECO:0000313" key="1">
    <source>
        <dbReference type="EMBL" id="MDT0571094.1"/>
    </source>
</evidence>
<organism evidence="1 2">
    <name type="scientific">Streptomyces gottesmaniae</name>
    <dbReference type="NCBI Taxonomy" id="3075518"/>
    <lineage>
        <taxon>Bacteria</taxon>
        <taxon>Bacillati</taxon>
        <taxon>Actinomycetota</taxon>
        <taxon>Actinomycetes</taxon>
        <taxon>Kitasatosporales</taxon>
        <taxon>Streptomycetaceae</taxon>
        <taxon>Streptomyces</taxon>
    </lineage>
</organism>
<dbReference type="Proteomes" id="UP001180737">
    <property type="component" value="Unassembled WGS sequence"/>
</dbReference>
<proteinExistence type="predicted"/>
<protein>
    <recommendedName>
        <fullName evidence="3">Secreted protein</fullName>
    </recommendedName>
</protein>
<evidence type="ECO:0008006" key="3">
    <source>
        <dbReference type="Google" id="ProtNLM"/>
    </source>
</evidence>